<dbReference type="Proteomes" id="UP000189433">
    <property type="component" value="Unassembled WGS sequence"/>
</dbReference>
<dbReference type="Gene3D" id="2.40.30.170">
    <property type="match status" value="1"/>
</dbReference>
<dbReference type="InterPro" id="IPR058982">
    <property type="entry name" value="Beta-barrel_AprE"/>
</dbReference>
<dbReference type="OrthoDB" id="9775513at2"/>
<dbReference type="PANTHER" id="PTHR30386">
    <property type="entry name" value="MEMBRANE FUSION SUBUNIT OF EMRAB-TOLC MULTIDRUG EFFLUX PUMP"/>
    <property type="match status" value="1"/>
</dbReference>
<dbReference type="GO" id="GO:0009306">
    <property type="term" value="P:protein secretion"/>
    <property type="evidence" value="ECO:0007669"/>
    <property type="project" value="InterPro"/>
</dbReference>
<proteinExistence type="inferred from homology"/>
<evidence type="ECO:0000256" key="6">
    <source>
        <dbReference type="ARBA" id="ARBA00022692"/>
    </source>
</evidence>
<keyword evidence="3 9" id="KW-0813">Transport</keyword>
<evidence type="ECO:0000256" key="7">
    <source>
        <dbReference type="ARBA" id="ARBA00022989"/>
    </source>
</evidence>
<dbReference type="InterPro" id="IPR050739">
    <property type="entry name" value="MFP"/>
</dbReference>
<keyword evidence="8 9" id="KW-0472">Membrane</keyword>
<feature type="domain" description="AprE-like beta-barrel" evidence="12">
    <location>
        <begin position="363"/>
        <end position="451"/>
    </location>
</feature>
<evidence type="ECO:0000256" key="2">
    <source>
        <dbReference type="ARBA" id="ARBA00009477"/>
    </source>
</evidence>
<evidence type="ECO:0000259" key="11">
    <source>
        <dbReference type="Pfam" id="PF25988"/>
    </source>
</evidence>
<dbReference type="PANTHER" id="PTHR30386:SF27">
    <property type="entry name" value="MEMBRANE FUSION PROTEIN (MFP) FAMILY PROTEIN"/>
    <property type="match status" value="1"/>
</dbReference>
<evidence type="ECO:0000256" key="8">
    <source>
        <dbReference type="ARBA" id="ARBA00023136"/>
    </source>
</evidence>
<dbReference type="STRING" id="1908260.BKK50_01685"/>
<evidence type="ECO:0000256" key="1">
    <source>
        <dbReference type="ARBA" id="ARBA00004377"/>
    </source>
</evidence>
<comment type="subcellular location">
    <subcellularLocation>
        <location evidence="1 9">Cell inner membrane</location>
        <topology evidence="1 9">Single-pass membrane protein</topology>
    </subcellularLocation>
</comment>
<organism evidence="13 14">
    <name type="scientific">Rodentibacter rarus</name>
    <dbReference type="NCBI Taxonomy" id="1908260"/>
    <lineage>
        <taxon>Bacteria</taxon>
        <taxon>Pseudomonadati</taxon>
        <taxon>Pseudomonadota</taxon>
        <taxon>Gammaproteobacteria</taxon>
        <taxon>Pasteurellales</taxon>
        <taxon>Pasteurellaceae</taxon>
        <taxon>Rodentibacter</taxon>
    </lineage>
</organism>
<evidence type="ECO:0000256" key="10">
    <source>
        <dbReference type="SAM" id="Coils"/>
    </source>
</evidence>
<comment type="similarity">
    <text evidence="2 9">Belongs to the membrane fusion protein (MFP) (TC 8.A.1) family.</text>
</comment>
<protein>
    <recommendedName>
        <fullName evidence="9">Membrane fusion protein (MFP) family protein</fullName>
    </recommendedName>
</protein>
<dbReference type="PRINTS" id="PR01490">
    <property type="entry name" value="RTXTOXIND"/>
</dbReference>
<reference evidence="13 14" key="1">
    <citation type="submission" date="2016-10" db="EMBL/GenBank/DDBJ databases">
        <title>Rodentibacter gen. nov. and new species.</title>
        <authorList>
            <person name="Christensen H."/>
        </authorList>
    </citation>
    <scope>NUCLEOTIDE SEQUENCE [LARGE SCALE GENOMIC DNA]</scope>
    <source>
        <strain evidence="13 14">CCUG17206</strain>
    </source>
</reference>
<feature type="domain" description="CyaD-like alpha-helical hairpin" evidence="11">
    <location>
        <begin position="133"/>
        <end position="322"/>
    </location>
</feature>
<accession>A0A1V3IR49</accession>
<sequence length="474" mass="53923">MKTYFQAILSFLHHYIHHFCEVWKIRKSLDTPVREENEYDFLPAHLELMEKPVSVLPRRSSHLIMLFILIACIWAIFGKVDIVSTVTGKIAYSGNSKIIQPIENAIVENIYVNDGQLVEKGELLLELTSLGAKEELQKANQALNSAKLAKARAEALLNSIYSNTPPYLQIDDESISSVELQQSQQLILTQFNTYLLQQQKAAALLEQKQAEYVTIKMQINKYHSLQKLEKEKTNDLAKLLKSNAISKHQYLEQKAKFLDINNEILTLESKLNEINAGIQQAKDEKELLTNTFTKDTQDSLRQANEQIRQLIFEKEKYTERQKTTQIKAPVTGSIQQLAVHTIGGVVTTAQPLMVVVPRRDKLEVKAIIANQDIGFIRQGQEVTIKIETFPYTRYGYLTGKVKSLSFDAIETEKTGLTFATIIELDKDYLIIENHRVNLTAGMIVSAEIKTGRRSVISYLLSPLQSTFSESFTER</sequence>
<evidence type="ECO:0000256" key="4">
    <source>
        <dbReference type="ARBA" id="ARBA00022475"/>
    </source>
</evidence>
<dbReference type="EMBL" id="MLHJ01000012">
    <property type="protein sequence ID" value="OOF44697.1"/>
    <property type="molecule type" value="Genomic_DNA"/>
</dbReference>
<keyword evidence="14" id="KW-1185">Reference proteome</keyword>
<gene>
    <name evidence="13" type="ORF">BKK50_01685</name>
</gene>
<dbReference type="GO" id="GO:0005886">
    <property type="term" value="C:plasma membrane"/>
    <property type="evidence" value="ECO:0007669"/>
    <property type="project" value="UniProtKB-SubCell"/>
</dbReference>
<name>A0A1V3IR49_9PAST</name>
<dbReference type="PROSITE" id="PS00543">
    <property type="entry name" value="HLYD_FAMILY"/>
    <property type="match status" value="1"/>
</dbReference>
<keyword evidence="7 9" id="KW-1133">Transmembrane helix</keyword>
<keyword evidence="5 9" id="KW-0997">Cell inner membrane</keyword>
<evidence type="ECO:0000256" key="3">
    <source>
        <dbReference type="ARBA" id="ARBA00022448"/>
    </source>
</evidence>
<dbReference type="Pfam" id="PF26002">
    <property type="entry name" value="Beta-barrel_AprE"/>
    <property type="match status" value="1"/>
</dbReference>
<keyword evidence="4 9" id="KW-1003">Cell membrane</keyword>
<feature type="transmembrane region" description="Helical" evidence="9">
    <location>
        <begin position="60"/>
        <end position="77"/>
    </location>
</feature>
<dbReference type="NCBIfam" id="TIGR01843">
    <property type="entry name" value="type_I_hlyD"/>
    <property type="match status" value="1"/>
</dbReference>
<keyword evidence="10" id="KW-0175">Coiled coil</keyword>
<dbReference type="InterPro" id="IPR059040">
    <property type="entry name" value="HH_CyaD-like"/>
</dbReference>
<dbReference type="AlphaFoldDB" id="A0A1V3IR49"/>
<keyword evidence="6 9" id="KW-0812">Transmembrane</keyword>
<evidence type="ECO:0000256" key="9">
    <source>
        <dbReference type="RuleBase" id="RU365093"/>
    </source>
</evidence>
<comment type="caution">
    <text evidence="13">The sequence shown here is derived from an EMBL/GenBank/DDBJ whole genome shotgun (WGS) entry which is preliminary data.</text>
</comment>
<dbReference type="InterPro" id="IPR010129">
    <property type="entry name" value="T1SS_HlyD"/>
</dbReference>
<feature type="coiled-coil region" evidence="10">
    <location>
        <begin position="264"/>
        <end position="320"/>
    </location>
</feature>
<evidence type="ECO:0000313" key="13">
    <source>
        <dbReference type="EMBL" id="OOF44697.1"/>
    </source>
</evidence>
<evidence type="ECO:0000256" key="5">
    <source>
        <dbReference type="ARBA" id="ARBA00022519"/>
    </source>
</evidence>
<evidence type="ECO:0000259" key="12">
    <source>
        <dbReference type="Pfam" id="PF26002"/>
    </source>
</evidence>
<dbReference type="Pfam" id="PF25988">
    <property type="entry name" value="HH_CyaD"/>
    <property type="match status" value="1"/>
</dbReference>
<dbReference type="SUPFAM" id="SSF111369">
    <property type="entry name" value="HlyD-like secretion proteins"/>
    <property type="match status" value="1"/>
</dbReference>
<evidence type="ECO:0000313" key="14">
    <source>
        <dbReference type="Proteomes" id="UP000189433"/>
    </source>
</evidence>
<dbReference type="InterPro" id="IPR006144">
    <property type="entry name" value="Secretion_HlyD_CS"/>
</dbReference>